<evidence type="ECO:0000259" key="3">
    <source>
        <dbReference type="PROSITE" id="PS50004"/>
    </source>
</evidence>
<feature type="compositionally biased region" description="Basic and acidic residues" evidence="2">
    <location>
        <begin position="760"/>
        <end position="819"/>
    </location>
</feature>
<organism evidence="4 5">
    <name type="scientific">Streblomastix strix</name>
    <dbReference type="NCBI Taxonomy" id="222440"/>
    <lineage>
        <taxon>Eukaryota</taxon>
        <taxon>Metamonada</taxon>
        <taxon>Preaxostyla</taxon>
        <taxon>Oxymonadida</taxon>
        <taxon>Streblomastigidae</taxon>
        <taxon>Streblomastix</taxon>
    </lineage>
</organism>
<evidence type="ECO:0000256" key="1">
    <source>
        <dbReference type="SAM" id="Coils"/>
    </source>
</evidence>
<dbReference type="Pfam" id="PF00168">
    <property type="entry name" value="C2"/>
    <property type="match status" value="2"/>
</dbReference>
<gene>
    <name evidence="4" type="ORF">EZS28_026469</name>
</gene>
<accession>A0A5J4V7B7</accession>
<comment type="caution">
    <text evidence="4">The sequence shown here is derived from an EMBL/GenBank/DDBJ whole genome shotgun (WGS) entry which is preliminary data.</text>
</comment>
<dbReference type="EMBL" id="SNRW01009436">
    <property type="protein sequence ID" value="KAA6378005.1"/>
    <property type="molecule type" value="Genomic_DNA"/>
</dbReference>
<feature type="region of interest" description="Disordered" evidence="2">
    <location>
        <begin position="678"/>
        <end position="837"/>
    </location>
</feature>
<evidence type="ECO:0000313" key="5">
    <source>
        <dbReference type="Proteomes" id="UP000324800"/>
    </source>
</evidence>
<feature type="non-terminal residue" evidence="4">
    <location>
        <position position="1"/>
    </location>
</feature>
<evidence type="ECO:0000313" key="4">
    <source>
        <dbReference type="EMBL" id="KAA6378005.1"/>
    </source>
</evidence>
<dbReference type="Gene3D" id="2.60.40.150">
    <property type="entry name" value="C2 domain"/>
    <property type="match status" value="2"/>
</dbReference>
<feature type="compositionally biased region" description="Basic and acidic residues" evidence="2">
    <location>
        <begin position="341"/>
        <end position="360"/>
    </location>
</feature>
<dbReference type="CDD" id="cd00030">
    <property type="entry name" value="C2"/>
    <property type="match status" value="2"/>
</dbReference>
<keyword evidence="1" id="KW-0175">Coiled coil</keyword>
<feature type="compositionally biased region" description="Acidic residues" evidence="2">
    <location>
        <begin position="400"/>
        <end position="411"/>
    </location>
</feature>
<feature type="compositionally biased region" description="Basic residues" evidence="2">
    <location>
        <begin position="691"/>
        <end position="701"/>
    </location>
</feature>
<dbReference type="InterPro" id="IPR035892">
    <property type="entry name" value="C2_domain_sf"/>
</dbReference>
<protein>
    <recommendedName>
        <fullName evidence="3">C2 domain-containing protein</fullName>
    </recommendedName>
</protein>
<feature type="coiled-coil region" evidence="1">
    <location>
        <begin position="132"/>
        <end position="159"/>
    </location>
</feature>
<dbReference type="SUPFAM" id="SSF49562">
    <property type="entry name" value="C2 domain (Calcium/lipid-binding domain, CaLB)"/>
    <property type="match status" value="2"/>
</dbReference>
<dbReference type="InterPro" id="IPR000008">
    <property type="entry name" value="C2_dom"/>
</dbReference>
<feature type="compositionally biased region" description="Acidic residues" evidence="2">
    <location>
        <begin position="738"/>
        <end position="759"/>
    </location>
</feature>
<feature type="compositionally biased region" description="Basic residues" evidence="2">
    <location>
        <begin position="361"/>
        <end position="370"/>
    </location>
</feature>
<feature type="region of interest" description="Disordered" evidence="2">
    <location>
        <begin position="341"/>
        <end position="497"/>
    </location>
</feature>
<feature type="compositionally biased region" description="Basic and acidic residues" evidence="2">
    <location>
        <begin position="827"/>
        <end position="837"/>
    </location>
</feature>
<feature type="domain" description="C2" evidence="3">
    <location>
        <begin position="528"/>
        <end position="651"/>
    </location>
</feature>
<dbReference type="Proteomes" id="UP000324800">
    <property type="component" value="Unassembled WGS sequence"/>
</dbReference>
<feature type="compositionally biased region" description="Basic and acidic residues" evidence="2">
    <location>
        <begin position="439"/>
        <end position="486"/>
    </location>
</feature>
<feature type="domain" description="C2" evidence="3">
    <location>
        <begin position="164"/>
        <end position="286"/>
    </location>
</feature>
<feature type="compositionally biased region" description="Basic and acidic residues" evidence="2">
    <location>
        <begin position="680"/>
        <end position="690"/>
    </location>
</feature>
<proteinExistence type="predicted"/>
<dbReference type="SMART" id="SM00239">
    <property type="entry name" value="C2"/>
    <property type="match status" value="2"/>
</dbReference>
<dbReference type="AlphaFoldDB" id="A0A5J4V7B7"/>
<dbReference type="PROSITE" id="PS50004">
    <property type="entry name" value="C2"/>
    <property type="match status" value="2"/>
</dbReference>
<name>A0A5J4V7B7_9EUKA</name>
<evidence type="ECO:0000256" key="2">
    <source>
        <dbReference type="SAM" id="MobiDB-lite"/>
    </source>
</evidence>
<sequence length="837" mass="100151">YGKLYGEPVRNEIQLHFLDKTIWDYQLPTFDCEAHEDEAGMDDDEQKAQYSLPVLVLILDFEIGTRFKQKAHLKYDLLVHVDTGYCLADVQVEDDEEPLTFTLSTCAIVLIVPRLGCFAVRDMRRIVTVDAIKDVTKKYRDAKKRKDKKRKNKEDKLNDYDEYDRLKLQGRELDESEYVIGVVRVKILDLNKLAQNEPKRKPNRFVRLIIGGEEKETRTVNKALNVDYDELFDIDFDPLLTNERELFVEVWDRKKKKYNNEDEDEDDDDEQDDSDKSDYDYEDEVFIVGVALPFGCYFLNLQKLHLNLIGDQDEGQNEAAGDMYIELVYLPQQDYNKMIEKQKQKEQQDKEKDKEKEKPNQRNKKQRPKSRVQDEDDEEVDKKDEQKSMKPNKRGRYPQDDEDEDNEEDDDQKNKQGSRRQKPKQKDYASDDEDEDEDKKDKKDKQKEKERKPNQKPDYEKPKKEKEKQKEKPNDYNENKDFEKQLKNKPPQPPQGQRTIKALREAAGLKIPSAEAIAAHIKERERREQETERRHKDEEAYFVRGYVYIYLEELSDLIPFDVGNKSDPYVVLNLAGQEFRTEIGHKRLHAVYNRQYKFNFDPKLTKDREVKFAVWDQDRILWDEAVGEVLVKFMPNLEKPEELIREIEEDGADELLHLGDVLFGILYTTSEEDIDLPGLLDKKKQQEKENKKKQKQKKKQDKLRPNEDDDEGEEQFRDLDSVDSYEDKDDTPYRPYDYDQDQDEYEYDQDQSEVPDTEEVERLKDKYKKKKDDEAKRKAKEREERRLKEEEDKKKEDDWLKQQEDKRNDMLQKLEDDRKKKERDKKKKDDEEKKMKE</sequence>
<reference evidence="4 5" key="1">
    <citation type="submission" date="2019-03" db="EMBL/GenBank/DDBJ databases">
        <title>Single cell metagenomics reveals metabolic interactions within the superorganism composed of flagellate Streblomastix strix and complex community of Bacteroidetes bacteria on its surface.</title>
        <authorList>
            <person name="Treitli S.C."/>
            <person name="Kolisko M."/>
            <person name="Husnik F."/>
            <person name="Keeling P."/>
            <person name="Hampl V."/>
        </authorList>
    </citation>
    <scope>NUCLEOTIDE SEQUENCE [LARGE SCALE GENOMIC DNA]</scope>
    <source>
        <strain evidence="4">ST1C</strain>
    </source>
</reference>